<evidence type="ECO:0000313" key="5">
    <source>
        <dbReference type="EMBL" id="VGO20467.1"/>
    </source>
</evidence>
<keyword evidence="6" id="KW-1185">Reference proteome</keyword>
<keyword evidence="1" id="KW-0560">Oxidoreductase</keyword>
<name>A0A6C2UM12_9BACT</name>
<dbReference type="Pfam" id="PF01232">
    <property type="entry name" value="Mannitol_dh"/>
    <property type="match status" value="1"/>
</dbReference>
<dbReference type="GO" id="GO:0009026">
    <property type="term" value="F:tagaturonate reductase activity"/>
    <property type="evidence" value="ECO:0007669"/>
    <property type="project" value="TreeGrafter"/>
</dbReference>
<dbReference type="SUPFAM" id="SSF48179">
    <property type="entry name" value="6-phosphogluconate dehydrogenase C-terminal domain-like"/>
    <property type="match status" value="1"/>
</dbReference>
<dbReference type="InterPro" id="IPR036291">
    <property type="entry name" value="NAD(P)-bd_dom_sf"/>
</dbReference>
<dbReference type="InterPro" id="IPR013118">
    <property type="entry name" value="Mannitol_DH_C"/>
</dbReference>
<protein>
    <submittedName>
        <fullName evidence="5">Altronate oxidoreductase</fullName>
    </submittedName>
</protein>
<accession>A0A6C2UM12</accession>
<dbReference type="GO" id="GO:0019698">
    <property type="term" value="P:D-galacturonate catabolic process"/>
    <property type="evidence" value="ECO:0007669"/>
    <property type="project" value="TreeGrafter"/>
</dbReference>
<dbReference type="InterPro" id="IPR008927">
    <property type="entry name" value="6-PGluconate_DH-like_C_sf"/>
</dbReference>
<dbReference type="PANTHER" id="PTHR30524:SF0">
    <property type="entry name" value="ALTRONATE OXIDOREDUCTASE-RELATED"/>
    <property type="match status" value="1"/>
</dbReference>
<proteinExistence type="predicted"/>
<keyword evidence="2" id="KW-0520">NAD</keyword>
<dbReference type="Gene3D" id="3.40.50.720">
    <property type="entry name" value="NAD(P)-binding Rossmann-like Domain"/>
    <property type="match status" value="1"/>
</dbReference>
<dbReference type="GO" id="GO:0019592">
    <property type="term" value="P:mannitol catabolic process"/>
    <property type="evidence" value="ECO:0007669"/>
    <property type="project" value="TreeGrafter"/>
</dbReference>
<dbReference type="InterPro" id="IPR013131">
    <property type="entry name" value="Mannitol_DH_N"/>
</dbReference>
<evidence type="ECO:0000259" key="3">
    <source>
        <dbReference type="Pfam" id="PF01232"/>
    </source>
</evidence>
<dbReference type="AlphaFoldDB" id="A0A6C2UM12"/>
<evidence type="ECO:0000259" key="4">
    <source>
        <dbReference type="Pfam" id="PF08125"/>
    </source>
</evidence>
<evidence type="ECO:0000256" key="1">
    <source>
        <dbReference type="ARBA" id="ARBA00023002"/>
    </source>
</evidence>
<feature type="domain" description="Mannitol dehydrogenase N-terminal" evidence="3">
    <location>
        <begin position="17"/>
        <end position="257"/>
    </location>
</feature>
<dbReference type="Gene3D" id="1.10.1040.10">
    <property type="entry name" value="N-(1-d-carboxylethyl)-l-norvaline Dehydrogenase, domain 2"/>
    <property type="match status" value="1"/>
</dbReference>
<dbReference type="NCBIfam" id="NF002969">
    <property type="entry name" value="PRK03643.1"/>
    <property type="match status" value="1"/>
</dbReference>
<dbReference type="RefSeq" id="WP_136061881.1">
    <property type="nucleotide sequence ID" value="NZ_CAAHFH010000001.1"/>
</dbReference>
<sequence length="480" mass="53150">MKKLTKTMRARAVLPEKVLQFGEGNFLRAFIDWMFHRMNETGVFNGSAVVVQPLETGLVETLNEQDALYTLYLRGIENGETLNQHELITSVSRGLNPYAAWDDYLATARNPAMRYVVSNTTESGIAYVKTAKPETCPASFPAKLTAWLAARFDAFGGSAASGMVFLPCELINHNGAVLKECILKHSKDWKLGADFEAWIENDCTFLSTLVDRIVPGYPRDEAEAMSADLGYEDQLICTGELFHLLVIEGPEALKAELPFHEAGLNVVWTDDMQPYRNRKVGILNGAHTASVLASYLGGLDTVREMMQDDNFGPYVKNLVFDEIVPALPMDRLEAESFAAAVVERFLNPFIRHELLSISLNSVSKWKVRVLPSVKRYIDAFGKPPALLSFSLAALIAFYKGGLREGYAPNDDPDVLEFFSKVWKSDDATTVVHGVLSHEGFWGEDLTRLPGLEDAVAASLELIIKDGSRDAIKNIMGGINE</sequence>
<dbReference type="GO" id="GO:0005829">
    <property type="term" value="C:cytosol"/>
    <property type="evidence" value="ECO:0007669"/>
    <property type="project" value="TreeGrafter"/>
</dbReference>
<evidence type="ECO:0000313" key="6">
    <source>
        <dbReference type="Proteomes" id="UP000346198"/>
    </source>
</evidence>
<dbReference type="Proteomes" id="UP000346198">
    <property type="component" value="Unassembled WGS sequence"/>
</dbReference>
<dbReference type="PANTHER" id="PTHR30524">
    <property type="entry name" value="MANNITOL-1-PHOSPHATE 5-DEHYDROGENASE"/>
    <property type="match status" value="1"/>
</dbReference>
<organism evidence="5 6">
    <name type="scientific">Pontiella sulfatireligans</name>
    <dbReference type="NCBI Taxonomy" id="2750658"/>
    <lineage>
        <taxon>Bacteria</taxon>
        <taxon>Pseudomonadati</taxon>
        <taxon>Kiritimatiellota</taxon>
        <taxon>Kiritimatiellia</taxon>
        <taxon>Kiritimatiellales</taxon>
        <taxon>Pontiellaceae</taxon>
        <taxon>Pontiella</taxon>
    </lineage>
</organism>
<dbReference type="Pfam" id="PF08125">
    <property type="entry name" value="Mannitol_dh_C"/>
    <property type="match status" value="1"/>
</dbReference>
<dbReference type="GO" id="GO:0008926">
    <property type="term" value="F:mannitol-1-phosphate 5-dehydrogenase activity"/>
    <property type="evidence" value="ECO:0007669"/>
    <property type="project" value="TreeGrafter"/>
</dbReference>
<dbReference type="SUPFAM" id="SSF51735">
    <property type="entry name" value="NAD(P)-binding Rossmann-fold domains"/>
    <property type="match status" value="1"/>
</dbReference>
<dbReference type="InterPro" id="IPR013328">
    <property type="entry name" value="6PGD_dom2"/>
</dbReference>
<gene>
    <name evidence="5" type="primary">uxaB</name>
    <name evidence="5" type="ORF">SCARR_02530</name>
</gene>
<dbReference type="EMBL" id="CAAHFH010000001">
    <property type="protein sequence ID" value="VGO20467.1"/>
    <property type="molecule type" value="Genomic_DNA"/>
</dbReference>
<reference evidence="5 6" key="1">
    <citation type="submission" date="2019-04" db="EMBL/GenBank/DDBJ databases">
        <authorList>
            <person name="Van Vliet M D."/>
        </authorList>
    </citation>
    <scope>NUCLEOTIDE SEQUENCE [LARGE SCALE GENOMIC DNA]</scope>
    <source>
        <strain evidence="5 6">F21</strain>
    </source>
</reference>
<feature type="domain" description="Mannitol dehydrogenase C-terminal" evidence="4">
    <location>
        <begin position="271"/>
        <end position="461"/>
    </location>
</feature>
<evidence type="ECO:0000256" key="2">
    <source>
        <dbReference type="ARBA" id="ARBA00023027"/>
    </source>
</evidence>